<dbReference type="SUPFAM" id="SSF51735">
    <property type="entry name" value="NAD(P)-binding Rossmann-fold domains"/>
    <property type="match status" value="1"/>
</dbReference>
<reference evidence="2 3" key="2">
    <citation type="submission" date="2018-10" db="EMBL/GenBank/DDBJ databases">
        <authorList>
            <consortium name="Pathogen Informatics"/>
        </authorList>
    </citation>
    <scope>NUCLEOTIDE SEQUENCE [LARGE SCALE GENOMIC DNA]</scope>
</reference>
<dbReference type="PANTHER" id="PTHR44115">
    <property type="entry name" value="PROTEIN CBG09704"/>
    <property type="match status" value="1"/>
</dbReference>
<sequence>LGSSNGIGRAAAVLFAKEGAKLTITGRDEKALEETKSECLKAGAKDADLLSIIGDITIEEIQNKLIDETVKKFGKLDVLVNNHGGAFQERDSTGKYLLDVFDKTINLNCKSSLAMSGKAMSHLKATKGCIVNVSSIASKMEGAPHVFYAAAKSALDHITRNLALENAKSGVRINAVNPGVIKTQFMKKLGFTDEAIEKTLKVVTEESIPIGRFGVPDDIGHMILFLSDNITAGFITGQTFVVDGGTTLTNPWYNNPRMAELMKH</sequence>
<organism evidence="4">
    <name type="scientific">Enterobius vermicularis</name>
    <name type="common">Human pinworm</name>
    <dbReference type="NCBI Taxonomy" id="51028"/>
    <lineage>
        <taxon>Eukaryota</taxon>
        <taxon>Metazoa</taxon>
        <taxon>Ecdysozoa</taxon>
        <taxon>Nematoda</taxon>
        <taxon>Chromadorea</taxon>
        <taxon>Rhabditida</taxon>
        <taxon>Spirurina</taxon>
        <taxon>Oxyuridomorpha</taxon>
        <taxon>Oxyuroidea</taxon>
        <taxon>Oxyuridae</taxon>
        <taxon>Enterobius</taxon>
    </lineage>
</organism>
<accession>A0A0N4V921</accession>
<dbReference type="InterPro" id="IPR020904">
    <property type="entry name" value="Sc_DH/Rdtase_CS"/>
</dbReference>
<dbReference type="Proteomes" id="UP000274131">
    <property type="component" value="Unassembled WGS sequence"/>
</dbReference>
<dbReference type="OrthoDB" id="47007at2759"/>
<protein>
    <submittedName>
        <fullName evidence="4">3-oxoacyl-[acyl-carrier-protein] reductase</fullName>
    </submittedName>
</protein>
<dbReference type="AlphaFoldDB" id="A0A0N4V921"/>
<evidence type="ECO:0000313" key="3">
    <source>
        <dbReference type="Proteomes" id="UP000274131"/>
    </source>
</evidence>
<name>A0A0N4V921_ENTVE</name>
<evidence type="ECO:0000313" key="4">
    <source>
        <dbReference type="WBParaSite" id="EVEC_0000689401-mRNA-1"/>
    </source>
</evidence>
<keyword evidence="1" id="KW-0560">Oxidoreductase</keyword>
<proteinExistence type="predicted"/>
<dbReference type="InterPro" id="IPR036291">
    <property type="entry name" value="NAD(P)-bd_dom_sf"/>
</dbReference>
<dbReference type="STRING" id="51028.A0A0N4V921"/>
<evidence type="ECO:0000313" key="2">
    <source>
        <dbReference type="EMBL" id="VDD91691.1"/>
    </source>
</evidence>
<gene>
    <name evidence="2" type="ORF">EVEC_LOCUS6442</name>
</gene>
<keyword evidence="3" id="KW-1185">Reference proteome</keyword>
<dbReference type="PRINTS" id="PR00080">
    <property type="entry name" value="SDRFAMILY"/>
</dbReference>
<dbReference type="Pfam" id="PF13561">
    <property type="entry name" value="adh_short_C2"/>
    <property type="match status" value="1"/>
</dbReference>
<dbReference type="PRINTS" id="PR00081">
    <property type="entry name" value="GDHRDH"/>
</dbReference>
<dbReference type="WBParaSite" id="EVEC_0000689401-mRNA-1">
    <property type="protein sequence ID" value="EVEC_0000689401-mRNA-1"/>
    <property type="gene ID" value="EVEC_0000689401"/>
</dbReference>
<dbReference type="PROSITE" id="PS00061">
    <property type="entry name" value="ADH_SHORT"/>
    <property type="match status" value="1"/>
</dbReference>
<dbReference type="FunFam" id="3.40.50.720:FF:000084">
    <property type="entry name" value="Short-chain dehydrogenase reductase"/>
    <property type="match status" value="1"/>
</dbReference>
<dbReference type="GO" id="GO:0016491">
    <property type="term" value="F:oxidoreductase activity"/>
    <property type="evidence" value="ECO:0007669"/>
    <property type="project" value="UniProtKB-KW"/>
</dbReference>
<dbReference type="EMBL" id="UXUI01008511">
    <property type="protein sequence ID" value="VDD91691.1"/>
    <property type="molecule type" value="Genomic_DNA"/>
</dbReference>
<dbReference type="Gene3D" id="3.40.50.720">
    <property type="entry name" value="NAD(P)-binding Rossmann-like Domain"/>
    <property type="match status" value="1"/>
</dbReference>
<reference evidence="4" key="1">
    <citation type="submission" date="2016-04" db="UniProtKB">
        <authorList>
            <consortium name="WormBaseParasite"/>
        </authorList>
    </citation>
    <scope>IDENTIFICATION</scope>
</reference>
<dbReference type="InterPro" id="IPR002347">
    <property type="entry name" value="SDR_fam"/>
</dbReference>
<evidence type="ECO:0000256" key="1">
    <source>
        <dbReference type="ARBA" id="ARBA00023002"/>
    </source>
</evidence>
<dbReference type="PANTHER" id="PTHR44115:SF4">
    <property type="entry name" value="OXIDOREDUCTASE"/>
    <property type="match status" value="1"/>
</dbReference>